<keyword evidence="3" id="KW-1185">Reference proteome</keyword>
<name>A0A060ZE02_9ACTN</name>
<sequence>MDPLLATAEVLEGFASAFGAAGVPLPHAVAVPSRATARSAVRWRG</sequence>
<evidence type="ECO:0000313" key="1">
    <source>
        <dbReference type="EMBL" id="CDR03504.1"/>
    </source>
</evidence>
<dbReference type="Proteomes" id="UP000756710">
    <property type="component" value="Unassembled WGS sequence"/>
</dbReference>
<dbReference type="RefSeq" id="WP_245387987.1">
    <property type="nucleotide sequence ID" value="NZ_BAABDR010000025.1"/>
</dbReference>
<dbReference type="EMBL" id="LK022848">
    <property type="protein sequence ID" value="CDR03504.1"/>
    <property type="molecule type" value="Genomic_DNA"/>
</dbReference>
<accession>A0A060ZE02</accession>
<organism evidence="1">
    <name type="scientific">Streptomyces iranensis</name>
    <dbReference type="NCBI Taxonomy" id="576784"/>
    <lineage>
        <taxon>Bacteria</taxon>
        <taxon>Bacillati</taxon>
        <taxon>Actinomycetota</taxon>
        <taxon>Actinomycetes</taxon>
        <taxon>Kitasatosporales</taxon>
        <taxon>Streptomycetaceae</taxon>
        <taxon>Streptomyces</taxon>
        <taxon>Streptomyces violaceusniger group</taxon>
    </lineage>
</organism>
<gene>
    <name evidence="2" type="ORF">J2Z30_002841</name>
    <name evidence="1" type="ORF">SIRAN1246</name>
</gene>
<dbReference type="EMBL" id="JAGGLR010000007">
    <property type="protein sequence ID" value="MBP2061825.1"/>
    <property type="molecule type" value="Genomic_DNA"/>
</dbReference>
<dbReference type="AlphaFoldDB" id="A0A060ZE02"/>
<reference evidence="2 3" key="2">
    <citation type="submission" date="2021-03" db="EMBL/GenBank/DDBJ databases">
        <title>Genomic Encyclopedia of Type Strains, Phase IV (KMG-IV): sequencing the most valuable type-strain genomes for metagenomic binning, comparative biology and taxonomic classification.</title>
        <authorList>
            <person name="Goeker M."/>
        </authorList>
    </citation>
    <scope>NUCLEOTIDE SEQUENCE [LARGE SCALE GENOMIC DNA]</scope>
    <source>
        <strain evidence="2 3">DSM 41954</strain>
    </source>
</reference>
<dbReference type="HOGENOM" id="CLU_3205838_0_0_11"/>
<evidence type="ECO:0000313" key="2">
    <source>
        <dbReference type="EMBL" id="MBP2061825.1"/>
    </source>
</evidence>
<evidence type="ECO:0000313" key="3">
    <source>
        <dbReference type="Proteomes" id="UP000756710"/>
    </source>
</evidence>
<protein>
    <submittedName>
        <fullName evidence="1">Uncharacterized protein</fullName>
    </submittedName>
</protein>
<reference evidence="1" key="1">
    <citation type="submission" date="2014-05" db="EMBL/GenBank/DDBJ databases">
        <authorList>
            <person name="Horn Fabian"/>
        </authorList>
    </citation>
    <scope>NUCLEOTIDE SEQUENCE</scope>
</reference>
<proteinExistence type="predicted"/>